<comment type="caution">
    <text evidence="5">The sequence shown here is derived from an EMBL/GenBank/DDBJ whole genome shotgun (WGS) entry which is preliminary data.</text>
</comment>
<dbReference type="InterPro" id="IPR011011">
    <property type="entry name" value="Znf_FYVE_PHD"/>
</dbReference>
<keyword evidence="1" id="KW-0479">Metal-binding</keyword>
<dbReference type="Proteomes" id="UP001186944">
    <property type="component" value="Unassembled WGS sequence"/>
</dbReference>
<sequence length="75" mass="8952">RVRSSTKKRDSDNDKLCRKCGRENIGKYKKQVWLGCSKKNCNYWVHAVCVNVIVKKEEHTKNIDYYCDEHIKTFL</sequence>
<feature type="non-terminal residue" evidence="5">
    <location>
        <position position="1"/>
    </location>
</feature>
<dbReference type="SUPFAM" id="SSF57903">
    <property type="entry name" value="FYVE/PHD zinc finger"/>
    <property type="match status" value="1"/>
</dbReference>
<proteinExistence type="predicted"/>
<reference evidence="5" key="1">
    <citation type="submission" date="2019-08" db="EMBL/GenBank/DDBJ databases">
        <title>The improved chromosome-level genome for the pearl oyster Pinctada fucata martensii using PacBio sequencing and Hi-C.</title>
        <authorList>
            <person name="Zheng Z."/>
        </authorList>
    </citation>
    <scope>NUCLEOTIDE SEQUENCE</scope>
    <source>
        <strain evidence="5">ZZ-2019</strain>
        <tissue evidence="5">Adductor muscle</tissue>
    </source>
</reference>
<evidence type="ECO:0000313" key="5">
    <source>
        <dbReference type="EMBL" id="KAK3097824.1"/>
    </source>
</evidence>
<keyword evidence="6" id="KW-1185">Reference proteome</keyword>
<evidence type="ECO:0000256" key="3">
    <source>
        <dbReference type="ARBA" id="ARBA00022833"/>
    </source>
</evidence>
<dbReference type="InterPro" id="IPR001965">
    <property type="entry name" value="Znf_PHD"/>
</dbReference>
<protein>
    <recommendedName>
        <fullName evidence="4">Zinc finger PHD-type domain-containing protein</fullName>
    </recommendedName>
</protein>
<keyword evidence="3" id="KW-0862">Zinc</keyword>
<evidence type="ECO:0000313" key="6">
    <source>
        <dbReference type="Proteomes" id="UP001186944"/>
    </source>
</evidence>
<accession>A0AA88YAT5</accession>
<organism evidence="5 6">
    <name type="scientific">Pinctada imbricata</name>
    <name type="common">Atlantic pearl-oyster</name>
    <name type="synonym">Pinctada martensii</name>
    <dbReference type="NCBI Taxonomy" id="66713"/>
    <lineage>
        <taxon>Eukaryota</taxon>
        <taxon>Metazoa</taxon>
        <taxon>Spiralia</taxon>
        <taxon>Lophotrochozoa</taxon>
        <taxon>Mollusca</taxon>
        <taxon>Bivalvia</taxon>
        <taxon>Autobranchia</taxon>
        <taxon>Pteriomorphia</taxon>
        <taxon>Pterioida</taxon>
        <taxon>Pterioidea</taxon>
        <taxon>Pteriidae</taxon>
        <taxon>Pinctada</taxon>
    </lineage>
</organism>
<evidence type="ECO:0000256" key="2">
    <source>
        <dbReference type="ARBA" id="ARBA00022771"/>
    </source>
</evidence>
<dbReference type="Gene3D" id="3.30.40.10">
    <property type="entry name" value="Zinc/RING finger domain, C3HC4 (zinc finger)"/>
    <property type="match status" value="1"/>
</dbReference>
<evidence type="ECO:0000259" key="4">
    <source>
        <dbReference type="SMART" id="SM00249"/>
    </source>
</evidence>
<dbReference type="AlphaFoldDB" id="A0AA88YAT5"/>
<dbReference type="SMART" id="SM00249">
    <property type="entry name" value="PHD"/>
    <property type="match status" value="1"/>
</dbReference>
<gene>
    <name evidence="5" type="ORF">FSP39_013552</name>
</gene>
<keyword evidence="2" id="KW-0863">Zinc-finger</keyword>
<dbReference type="InterPro" id="IPR013083">
    <property type="entry name" value="Znf_RING/FYVE/PHD"/>
</dbReference>
<name>A0AA88YAT5_PINIB</name>
<dbReference type="GO" id="GO:0008270">
    <property type="term" value="F:zinc ion binding"/>
    <property type="evidence" value="ECO:0007669"/>
    <property type="project" value="UniProtKB-KW"/>
</dbReference>
<feature type="domain" description="Zinc finger PHD-type" evidence="4">
    <location>
        <begin position="16"/>
        <end position="71"/>
    </location>
</feature>
<evidence type="ECO:0000256" key="1">
    <source>
        <dbReference type="ARBA" id="ARBA00022723"/>
    </source>
</evidence>
<dbReference type="EMBL" id="VSWD01000007">
    <property type="protein sequence ID" value="KAK3097824.1"/>
    <property type="molecule type" value="Genomic_DNA"/>
</dbReference>